<dbReference type="AlphaFoldDB" id="A0A194X972"/>
<sequence>MLTKLRFLEDSPRFETEIPYELYGHPKFDSGRITNCTYTEVDNILIEDVRQNPKNFTLENAGFTYITHESICSLASEHFETAGSNLEKSPIVTAYLEETMSLVKEQTSADRVICFDWRFRRSGGPNDIKSDPFEVEDIRFQAVRPGFLVHCDFSHDGGLERLEMHLLPEELELVRSGKVKARIINVWRPLGTVKNAPLVLTDRRSVHKEDLIEVEKVLPDKVERAYFVKYQAYHRWYYLSEQSPKDVAMFVTWDCDEEEVKAAYPPHGAASQFTEDPYECPRESVEARLIVFTSRM</sequence>
<gene>
    <name evidence="2" type="ORF">LY89DRAFT_645599</name>
</gene>
<dbReference type="GO" id="GO:0016491">
    <property type="term" value="F:oxidoreductase activity"/>
    <property type="evidence" value="ECO:0007669"/>
    <property type="project" value="InterPro"/>
</dbReference>
<dbReference type="KEGG" id="psco:LY89DRAFT_645599"/>
<evidence type="ECO:0000313" key="2">
    <source>
        <dbReference type="EMBL" id="KUJ16721.1"/>
    </source>
</evidence>
<name>A0A194X972_MOLSC</name>
<dbReference type="OrthoDB" id="412788at2759"/>
<evidence type="ECO:0000256" key="1">
    <source>
        <dbReference type="ARBA" id="ARBA00023604"/>
    </source>
</evidence>
<dbReference type="NCBIfam" id="NF041278">
    <property type="entry name" value="CmcJ_NvfI_EfuI"/>
    <property type="match status" value="1"/>
</dbReference>
<dbReference type="PANTHER" id="PTHR34598">
    <property type="entry name" value="BLL6449 PROTEIN"/>
    <property type="match status" value="1"/>
</dbReference>
<evidence type="ECO:0008006" key="4">
    <source>
        <dbReference type="Google" id="ProtNLM"/>
    </source>
</evidence>
<dbReference type="EMBL" id="KQ947415">
    <property type="protein sequence ID" value="KUJ16721.1"/>
    <property type="molecule type" value="Genomic_DNA"/>
</dbReference>
<organism evidence="2 3">
    <name type="scientific">Mollisia scopiformis</name>
    <name type="common">Conifer needle endophyte fungus</name>
    <name type="synonym">Phialocephala scopiformis</name>
    <dbReference type="NCBI Taxonomy" id="149040"/>
    <lineage>
        <taxon>Eukaryota</taxon>
        <taxon>Fungi</taxon>
        <taxon>Dikarya</taxon>
        <taxon>Ascomycota</taxon>
        <taxon>Pezizomycotina</taxon>
        <taxon>Leotiomycetes</taxon>
        <taxon>Helotiales</taxon>
        <taxon>Mollisiaceae</taxon>
        <taxon>Mollisia</taxon>
    </lineage>
</organism>
<dbReference type="GeneID" id="28821614"/>
<dbReference type="PANTHER" id="PTHR34598:SF3">
    <property type="entry name" value="OXIDOREDUCTASE AN1597"/>
    <property type="match status" value="1"/>
</dbReference>
<dbReference type="InterPro" id="IPR044053">
    <property type="entry name" value="AsaB-like"/>
</dbReference>
<protein>
    <recommendedName>
        <fullName evidence="4">Methyltransferase</fullName>
    </recommendedName>
</protein>
<dbReference type="Proteomes" id="UP000070700">
    <property type="component" value="Unassembled WGS sequence"/>
</dbReference>
<dbReference type="InParanoid" id="A0A194X972"/>
<dbReference type="RefSeq" id="XP_018071076.1">
    <property type="nucleotide sequence ID" value="XM_018211888.1"/>
</dbReference>
<comment type="similarity">
    <text evidence="1">Belongs to the asaB hydroxylase/desaturase family.</text>
</comment>
<accession>A0A194X972</accession>
<proteinExistence type="inferred from homology"/>
<evidence type="ECO:0000313" key="3">
    <source>
        <dbReference type="Proteomes" id="UP000070700"/>
    </source>
</evidence>
<keyword evidence="3" id="KW-1185">Reference proteome</keyword>
<reference evidence="2 3" key="1">
    <citation type="submission" date="2015-10" db="EMBL/GenBank/DDBJ databases">
        <title>Full genome of DAOMC 229536 Phialocephala scopiformis, a fungal endophyte of spruce producing the potent anti-insectan compound rugulosin.</title>
        <authorList>
            <consortium name="DOE Joint Genome Institute"/>
            <person name="Walker A.K."/>
            <person name="Frasz S.L."/>
            <person name="Seifert K.A."/>
            <person name="Miller J.D."/>
            <person name="Mondo S.J."/>
            <person name="Labutti K."/>
            <person name="Lipzen A."/>
            <person name="Dockter R."/>
            <person name="Kennedy M."/>
            <person name="Grigoriev I.V."/>
            <person name="Spatafora J.W."/>
        </authorList>
    </citation>
    <scope>NUCLEOTIDE SEQUENCE [LARGE SCALE GENOMIC DNA]</scope>
    <source>
        <strain evidence="2 3">CBS 120377</strain>
    </source>
</reference>